<feature type="transmembrane region" description="Helical" evidence="1">
    <location>
        <begin position="122"/>
        <end position="143"/>
    </location>
</feature>
<dbReference type="Proteomes" id="UP001595816">
    <property type="component" value="Unassembled WGS sequence"/>
</dbReference>
<organism evidence="2 3">
    <name type="scientific">Hamadaea flava</name>
    <dbReference type="NCBI Taxonomy" id="1742688"/>
    <lineage>
        <taxon>Bacteria</taxon>
        <taxon>Bacillati</taxon>
        <taxon>Actinomycetota</taxon>
        <taxon>Actinomycetes</taxon>
        <taxon>Micromonosporales</taxon>
        <taxon>Micromonosporaceae</taxon>
        <taxon>Hamadaea</taxon>
    </lineage>
</organism>
<keyword evidence="1" id="KW-0472">Membrane</keyword>
<accession>A0ABV8LR35</accession>
<feature type="transmembrane region" description="Helical" evidence="1">
    <location>
        <begin position="12"/>
        <end position="33"/>
    </location>
</feature>
<name>A0ABV8LR35_9ACTN</name>
<evidence type="ECO:0000256" key="1">
    <source>
        <dbReference type="SAM" id="Phobius"/>
    </source>
</evidence>
<dbReference type="RefSeq" id="WP_253752511.1">
    <property type="nucleotide sequence ID" value="NZ_JAMZDZ010000001.1"/>
</dbReference>
<dbReference type="EMBL" id="JBHSAY010000009">
    <property type="protein sequence ID" value="MFC4132815.1"/>
    <property type="molecule type" value="Genomic_DNA"/>
</dbReference>
<comment type="caution">
    <text evidence="2">The sequence shown here is derived from an EMBL/GenBank/DDBJ whole genome shotgun (WGS) entry which is preliminary data.</text>
</comment>
<evidence type="ECO:0000313" key="3">
    <source>
        <dbReference type="Proteomes" id="UP001595816"/>
    </source>
</evidence>
<feature type="transmembrane region" description="Helical" evidence="1">
    <location>
        <begin position="59"/>
        <end position="76"/>
    </location>
</feature>
<evidence type="ECO:0000313" key="2">
    <source>
        <dbReference type="EMBL" id="MFC4132815.1"/>
    </source>
</evidence>
<gene>
    <name evidence="2" type="ORF">ACFOZ4_19575</name>
</gene>
<sequence length="159" mass="17304">MSETETSGGAKIFRGLLFAVVIVGAIVLLAVFWRQVLNSGKSLGEVITDGFPSQSGQRVAVVVFLILAVLLGIGFSHAGHYTAYGLAVGLGPLLWFLFWEGFPPLGLKTSWAESAGLPHLDPWTVILWAIVADVVITLVFVPLEFREKYLRRKHALDAD</sequence>
<protein>
    <submittedName>
        <fullName evidence="2">Uncharacterized protein</fullName>
    </submittedName>
</protein>
<keyword evidence="3" id="KW-1185">Reference proteome</keyword>
<keyword evidence="1" id="KW-1133">Transmembrane helix</keyword>
<keyword evidence="1" id="KW-0812">Transmembrane</keyword>
<proteinExistence type="predicted"/>
<feature type="transmembrane region" description="Helical" evidence="1">
    <location>
        <begin position="83"/>
        <end position="102"/>
    </location>
</feature>
<reference evidence="3" key="1">
    <citation type="journal article" date="2019" name="Int. J. Syst. Evol. Microbiol.">
        <title>The Global Catalogue of Microorganisms (GCM) 10K type strain sequencing project: providing services to taxonomists for standard genome sequencing and annotation.</title>
        <authorList>
            <consortium name="The Broad Institute Genomics Platform"/>
            <consortium name="The Broad Institute Genome Sequencing Center for Infectious Disease"/>
            <person name="Wu L."/>
            <person name="Ma J."/>
        </authorList>
    </citation>
    <scope>NUCLEOTIDE SEQUENCE [LARGE SCALE GENOMIC DNA]</scope>
    <source>
        <strain evidence="3">CGMCC 4.7289</strain>
    </source>
</reference>